<reference evidence="2 3" key="1">
    <citation type="submission" date="2019-11" db="EMBL/GenBank/DDBJ databases">
        <title>Characterisation of Fundicoccus ignavus gen. nov. sp. nov., a novel genus of the family Aerococcaceae isolated from bulk tank milk.</title>
        <authorList>
            <person name="Siebert A."/>
            <person name="Huptas C."/>
            <person name="Wenning M."/>
            <person name="Scherer S."/>
            <person name="Doll E.V."/>
        </authorList>
    </citation>
    <scope>NUCLEOTIDE SEQUENCE [LARGE SCALE GENOMIC DNA]</scope>
    <source>
        <strain evidence="2 3">DSM 109653</strain>
    </source>
</reference>
<organism evidence="2 3">
    <name type="scientific">Fundicoccus ignavus</name>
    <dbReference type="NCBI Taxonomy" id="2664442"/>
    <lineage>
        <taxon>Bacteria</taxon>
        <taxon>Bacillati</taxon>
        <taxon>Bacillota</taxon>
        <taxon>Bacilli</taxon>
        <taxon>Lactobacillales</taxon>
        <taxon>Aerococcaceae</taxon>
        <taxon>Fundicoccus</taxon>
    </lineage>
</organism>
<name>A0A844C1T3_9LACT</name>
<comment type="caution">
    <text evidence="2">The sequence shown here is derived from an EMBL/GenBank/DDBJ whole genome shotgun (WGS) entry which is preliminary data.</text>
</comment>
<gene>
    <name evidence="2" type="ORF">GIY11_11710</name>
</gene>
<dbReference type="RefSeq" id="WP_153862734.1">
    <property type="nucleotide sequence ID" value="NZ_WJQR01000016.1"/>
</dbReference>
<dbReference type="EMBL" id="WJQR01000016">
    <property type="protein sequence ID" value="MRI82677.1"/>
    <property type="molecule type" value="Genomic_DNA"/>
</dbReference>
<evidence type="ECO:0000313" key="2">
    <source>
        <dbReference type="EMBL" id="MRI82677.1"/>
    </source>
</evidence>
<accession>A0A844C1T3</accession>
<dbReference type="AlphaFoldDB" id="A0A844C1T3"/>
<sequence length="271" mass="31974">MKYSKIEIIKIFEQYDYETAGEYINTIHGAQLGEVNDSVKYNTLYTRLADIINFLSKREVVEALDLTSSDFYSRFMTISKPKPEVVPEYQYNLYDAIILAVLMGLYNEPYFKTARSKIKQNKEGEAGGDKWDELVQKKLLLYKNFWEQDSTIIKKSGIEPEGLQPTYNDFYSIQFVLHGIVNVKSEQEILKSIDERMSHITQKLRLFPPDERIELYNTKIKTKLNSIEKAMEEYIQDMDETTKRNYMYYKKLEEIDIEIEKSTLFELEDNA</sequence>
<dbReference type="Proteomes" id="UP000469870">
    <property type="component" value="Unassembled WGS sequence"/>
</dbReference>
<evidence type="ECO:0000256" key="1">
    <source>
        <dbReference type="SAM" id="Coils"/>
    </source>
</evidence>
<evidence type="ECO:0000313" key="3">
    <source>
        <dbReference type="Proteomes" id="UP000469870"/>
    </source>
</evidence>
<proteinExistence type="predicted"/>
<feature type="coiled-coil region" evidence="1">
    <location>
        <begin position="217"/>
        <end position="244"/>
    </location>
</feature>
<keyword evidence="1" id="KW-0175">Coiled coil</keyword>
<protein>
    <submittedName>
        <fullName evidence="2">Uncharacterized protein</fullName>
    </submittedName>
</protein>